<gene>
    <name evidence="1" type="ORF">GCM10011403_21710</name>
</gene>
<dbReference type="AlphaFoldDB" id="A0A916QM53"/>
<evidence type="ECO:0000313" key="2">
    <source>
        <dbReference type="Proteomes" id="UP000627715"/>
    </source>
</evidence>
<organism evidence="1 2">
    <name type="scientific">Pseudohongiella nitratireducens</name>
    <dbReference type="NCBI Taxonomy" id="1768907"/>
    <lineage>
        <taxon>Bacteria</taxon>
        <taxon>Pseudomonadati</taxon>
        <taxon>Pseudomonadota</taxon>
        <taxon>Gammaproteobacteria</taxon>
        <taxon>Pseudomonadales</taxon>
        <taxon>Pseudohongiellaceae</taxon>
        <taxon>Pseudohongiella</taxon>
    </lineage>
</organism>
<dbReference type="Proteomes" id="UP000627715">
    <property type="component" value="Unassembled WGS sequence"/>
</dbReference>
<name>A0A916QM53_9GAMM</name>
<proteinExistence type="predicted"/>
<dbReference type="EMBL" id="BMIY01000009">
    <property type="protein sequence ID" value="GFZ78343.1"/>
    <property type="molecule type" value="Genomic_DNA"/>
</dbReference>
<accession>A0A916QM53</accession>
<reference evidence="1" key="2">
    <citation type="submission" date="2020-09" db="EMBL/GenBank/DDBJ databases">
        <authorList>
            <person name="Sun Q."/>
            <person name="Zhou Y."/>
        </authorList>
    </citation>
    <scope>NUCLEOTIDE SEQUENCE</scope>
    <source>
        <strain evidence="1">CGMCC 1.15425</strain>
    </source>
</reference>
<reference evidence="1" key="1">
    <citation type="journal article" date="2014" name="Int. J. Syst. Evol. Microbiol.">
        <title>Complete genome sequence of Corynebacterium casei LMG S-19264T (=DSM 44701T), isolated from a smear-ripened cheese.</title>
        <authorList>
            <consortium name="US DOE Joint Genome Institute (JGI-PGF)"/>
            <person name="Walter F."/>
            <person name="Albersmeier A."/>
            <person name="Kalinowski J."/>
            <person name="Ruckert C."/>
        </authorList>
    </citation>
    <scope>NUCLEOTIDE SEQUENCE</scope>
    <source>
        <strain evidence="1">CGMCC 1.15425</strain>
    </source>
</reference>
<keyword evidence="2" id="KW-1185">Reference proteome</keyword>
<comment type="caution">
    <text evidence="1">The sequence shown here is derived from an EMBL/GenBank/DDBJ whole genome shotgun (WGS) entry which is preliminary data.</text>
</comment>
<sequence length="199" mass="22582">MANQEQARRDREDAERHRQYVADILYDGMRALREDRLTTPVEDSAFHYFNRAFALDPGNQVALDGLQDIVARYLQLTEKAARQGHFATAEQFLDRAMMVDPDAEGIDVAAQNLQLERERTHSVHRFEFAGVRTQQPAVADSLRQIASTVSEINAFVLITAPSDEMGRWMYSQVQSGMVNSRIRADIEIGEQSSVRLVVQ</sequence>
<evidence type="ECO:0000313" key="1">
    <source>
        <dbReference type="EMBL" id="GFZ78343.1"/>
    </source>
</evidence>
<protein>
    <submittedName>
        <fullName evidence="1">Uncharacterized protein</fullName>
    </submittedName>
</protein>